<evidence type="ECO:0000313" key="1">
    <source>
        <dbReference type="EMBL" id="KAA1248232.1"/>
    </source>
</evidence>
<dbReference type="Proteomes" id="UP000324701">
    <property type="component" value="Unassembled WGS sequence"/>
</dbReference>
<name>A0A5B1BJG6_MYCSI</name>
<keyword evidence="2" id="KW-1185">Reference proteome</keyword>
<organism evidence="1 2">
    <name type="scientific">Mycobacterium simiae</name>
    <name type="common">Mycobacterium habana</name>
    <dbReference type="NCBI Taxonomy" id="1784"/>
    <lineage>
        <taxon>Bacteria</taxon>
        <taxon>Bacillati</taxon>
        <taxon>Actinomycetota</taxon>
        <taxon>Actinomycetes</taxon>
        <taxon>Mycobacteriales</taxon>
        <taxon>Mycobacteriaceae</taxon>
        <taxon>Mycobacterium</taxon>
        <taxon>Mycobacterium simiae complex</taxon>
    </lineage>
</organism>
<reference evidence="1 2" key="1">
    <citation type="submission" date="2019-09" db="EMBL/GenBank/DDBJ databases">
        <title>Report of infection by Mycobacterium simiae a patient suffering from pulmonary tuberculosis.</title>
        <authorList>
            <person name="Mohanty P.S."/>
            <person name="Bansal A.K."/>
            <person name="Singh H."/>
            <person name="Sharma S."/>
            <person name="Patil S.A."/>
            <person name="Upadhaya P."/>
            <person name="Singh P.K."/>
            <person name="Kumar D."/>
            <person name="Kumar S."/>
            <person name="Singh R.K."/>
            <person name="Chaudhary B."/>
        </authorList>
    </citation>
    <scope>NUCLEOTIDE SEQUENCE [LARGE SCALE GENOMIC DNA]</scope>
    <source>
        <strain evidence="1 2">JAL-560-SIM</strain>
    </source>
</reference>
<gene>
    <name evidence="1" type="ORF">F0Q45_21800</name>
</gene>
<dbReference type="AlphaFoldDB" id="A0A5B1BJG6"/>
<evidence type="ECO:0000313" key="2">
    <source>
        <dbReference type="Proteomes" id="UP000324701"/>
    </source>
</evidence>
<dbReference type="EMBL" id="VTZN01000183">
    <property type="protein sequence ID" value="KAA1248232.1"/>
    <property type="molecule type" value="Genomic_DNA"/>
</dbReference>
<accession>A0A5B1BJG6</accession>
<dbReference type="RefSeq" id="WP_149655906.1">
    <property type="nucleotide sequence ID" value="NZ_VTZN01000183.1"/>
</dbReference>
<protein>
    <submittedName>
        <fullName evidence="1">Uncharacterized protein</fullName>
    </submittedName>
</protein>
<comment type="caution">
    <text evidence="1">The sequence shown here is derived from an EMBL/GenBank/DDBJ whole genome shotgun (WGS) entry which is preliminary data.</text>
</comment>
<sequence>MRPKSIDGGNAPYLPSVGKAVFDDDDLPPVTAALRAAWGPHSAFPTATSEAMAALLVAVHTLETRLAAVESG</sequence>
<proteinExistence type="predicted"/>